<evidence type="ECO:0000313" key="6">
    <source>
        <dbReference type="Ensembl" id="ENSNMLP00000041546.1"/>
    </source>
</evidence>
<evidence type="ECO:0000259" key="5">
    <source>
        <dbReference type="Pfam" id="PF13613"/>
    </source>
</evidence>
<comment type="cofactor">
    <cofactor evidence="1">
        <name>a divalent metal cation</name>
        <dbReference type="ChEBI" id="CHEBI:60240"/>
    </cofactor>
</comment>
<dbReference type="Pfam" id="PF13613">
    <property type="entry name" value="HTH_Tnp_4"/>
    <property type="match status" value="1"/>
</dbReference>
<dbReference type="PANTHER" id="PTHR23080">
    <property type="entry name" value="THAP DOMAIN PROTEIN"/>
    <property type="match status" value="1"/>
</dbReference>
<keyword evidence="7" id="KW-1185">Reference proteome</keyword>
<evidence type="ECO:0000256" key="3">
    <source>
        <dbReference type="SAM" id="Coils"/>
    </source>
</evidence>
<feature type="domain" description="Transposase Helix-turn-helix" evidence="5">
    <location>
        <begin position="108"/>
        <end position="157"/>
    </location>
</feature>
<dbReference type="InterPro" id="IPR027805">
    <property type="entry name" value="Transposase_HTH_dom"/>
</dbReference>
<dbReference type="Pfam" id="PF13359">
    <property type="entry name" value="DDE_Tnp_4"/>
    <property type="match status" value="1"/>
</dbReference>
<proteinExistence type="predicted"/>
<dbReference type="InterPro" id="IPR027806">
    <property type="entry name" value="HARBI1_dom"/>
</dbReference>
<organism evidence="6 7">
    <name type="scientific">Neogobius melanostomus</name>
    <name type="common">round goby</name>
    <dbReference type="NCBI Taxonomy" id="47308"/>
    <lineage>
        <taxon>Eukaryota</taxon>
        <taxon>Metazoa</taxon>
        <taxon>Chordata</taxon>
        <taxon>Craniata</taxon>
        <taxon>Vertebrata</taxon>
        <taxon>Euteleostomi</taxon>
        <taxon>Actinopterygii</taxon>
        <taxon>Neopterygii</taxon>
        <taxon>Teleostei</taxon>
        <taxon>Neoteleostei</taxon>
        <taxon>Acanthomorphata</taxon>
        <taxon>Gobiaria</taxon>
        <taxon>Gobiiformes</taxon>
        <taxon>Gobioidei</taxon>
        <taxon>Gobiidae</taxon>
        <taxon>Benthophilinae</taxon>
        <taxon>Neogobiini</taxon>
        <taxon>Neogobius</taxon>
    </lineage>
</organism>
<feature type="domain" description="DDE Tnp4" evidence="4">
    <location>
        <begin position="187"/>
        <end position="326"/>
    </location>
</feature>
<evidence type="ECO:0000259" key="4">
    <source>
        <dbReference type="Pfam" id="PF13359"/>
    </source>
</evidence>
<feature type="coiled-coil region" evidence="3">
    <location>
        <begin position="18"/>
        <end position="45"/>
    </location>
</feature>
<sequence length="335" mass="38171">MDFVAHDHDYCVSPTTGADESLKENEALRKRLEMLRSQVEGLQLQTRCYLELFAGSDDKICYYTRFASYHHFLKFWKLVESAVMTKMIQVTNTKASTAGSHRSHTFPKLPPFDELLLFLMYLSLGQPLRDLAERFGIHQTTVSRIITTWANFLYQLLGGKRLWLPREKVQARLPAEFASYPDTQVVLDCTEIYYQTPSDLLSQSEVFSTYKSHSTLKAMIGMAPHGAVTFVSALFAGSMSDRDIFKQSGIIKVLQPDMAIMVDKSFHVDNLAPCKVYQTQSTARLRIHVEHCIRRLKGNRLFDRVLPVSACGIIDKLFSVACYLVNYQNGPLMKS</sequence>
<dbReference type="GO" id="GO:0046872">
    <property type="term" value="F:metal ion binding"/>
    <property type="evidence" value="ECO:0007669"/>
    <property type="project" value="UniProtKB-KW"/>
</dbReference>
<evidence type="ECO:0000256" key="1">
    <source>
        <dbReference type="ARBA" id="ARBA00001968"/>
    </source>
</evidence>
<dbReference type="Ensembl" id="ENSNMLT00000046175.1">
    <property type="protein sequence ID" value="ENSNMLP00000041546.1"/>
    <property type="gene ID" value="ENSNMLG00000025423.1"/>
</dbReference>
<accession>A0A8C6WYM0</accession>
<reference evidence="6" key="1">
    <citation type="submission" date="2025-08" db="UniProtKB">
        <authorList>
            <consortium name="Ensembl"/>
        </authorList>
    </citation>
    <scope>IDENTIFICATION</scope>
</reference>
<name>A0A8C6WYM0_9GOBI</name>
<keyword evidence="3" id="KW-0175">Coiled coil</keyword>
<dbReference type="Proteomes" id="UP000694523">
    <property type="component" value="Unplaced"/>
</dbReference>
<reference evidence="6" key="2">
    <citation type="submission" date="2025-09" db="UniProtKB">
        <authorList>
            <consortium name="Ensembl"/>
        </authorList>
    </citation>
    <scope>IDENTIFICATION</scope>
</reference>
<evidence type="ECO:0008006" key="8">
    <source>
        <dbReference type="Google" id="ProtNLM"/>
    </source>
</evidence>
<evidence type="ECO:0000313" key="7">
    <source>
        <dbReference type="Proteomes" id="UP000694523"/>
    </source>
</evidence>
<keyword evidence="2" id="KW-0479">Metal-binding</keyword>
<protein>
    <recommendedName>
        <fullName evidence="8">Transposase</fullName>
    </recommendedName>
</protein>
<evidence type="ECO:0000256" key="2">
    <source>
        <dbReference type="ARBA" id="ARBA00022723"/>
    </source>
</evidence>
<dbReference type="AlphaFoldDB" id="A0A8C6WYM0"/>
<dbReference type="PANTHER" id="PTHR23080:SF133">
    <property type="entry name" value="SI:CH211-262I1.5-RELATED"/>
    <property type="match status" value="1"/>
</dbReference>